<dbReference type="GO" id="GO:0006508">
    <property type="term" value="P:proteolysis"/>
    <property type="evidence" value="ECO:0007669"/>
    <property type="project" value="InterPro"/>
</dbReference>
<organism evidence="2">
    <name type="scientific">Planktothricoides raciborskii GIHE-MW2</name>
    <dbReference type="NCBI Taxonomy" id="2792601"/>
    <lineage>
        <taxon>Bacteria</taxon>
        <taxon>Bacillati</taxon>
        <taxon>Cyanobacteriota</taxon>
        <taxon>Cyanophyceae</taxon>
        <taxon>Oscillatoriophycideae</taxon>
        <taxon>Oscillatoriales</taxon>
        <taxon>Oscillatoriaceae</taxon>
        <taxon>Planktothricoides</taxon>
    </lineage>
</organism>
<dbReference type="EMBL" id="CP159837">
    <property type="protein sequence ID" value="XCM35293.1"/>
    <property type="molecule type" value="Genomic_DNA"/>
</dbReference>
<proteinExistence type="predicted"/>
<dbReference type="InterPro" id="IPR011600">
    <property type="entry name" value="Pept_C14_caspase"/>
</dbReference>
<evidence type="ECO:0000259" key="1">
    <source>
        <dbReference type="Pfam" id="PF00656"/>
    </source>
</evidence>
<accession>A0AAU8J9N8</accession>
<dbReference type="Pfam" id="PF00656">
    <property type="entry name" value="Peptidase_C14"/>
    <property type="match status" value="1"/>
</dbReference>
<name>A0AAU8J9N8_9CYAN</name>
<reference evidence="2" key="1">
    <citation type="submission" date="2024-07" db="EMBL/GenBank/DDBJ databases">
        <authorList>
            <person name="Kim Y.J."/>
            <person name="Jeong J.Y."/>
        </authorList>
    </citation>
    <scope>NUCLEOTIDE SEQUENCE</scope>
    <source>
        <strain evidence="2">GIHE-MW2</strain>
    </source>
</reference>
<feature type="domain" description="Peptidase C14 caspase" evidence="1">
    <location>
        <begin position="8"/>
        <end position="99"/>
    </location>
</feature>
<evidence type="ECO:0000313" key="2">
    <source>
        <dbReference type="EMBL" id="XCM35293.1"/>
    </source>
</evidence>
<dbReference type="RefSeq" id="WP_190877268.1">
    <property type="nucleotide sequence ID" value="NZ_CP159837.1"/>
</dbReference>
<dbReference type="Gene3D" id="3.40.50.1460">
    <property type="match status" value="1"/>
</dbReference>
<dbReference type="GO" id="GO:0004197">
    <property type="term" value="F:cysteine-type endopeptidase activity"/>
    <property type="evidence" value="ECO:0007669"/>
    <property type="project" value="InterPro"/>
</dbReference>
<dbReference type="AlphaFoldDB" id="A0AAU8J9N8"/>
<gene>
    <name evidence="2" type="ORF">ABWT76_003957</name>
</gene>
<protein>
    <submittedName>
        <fullName evidence="2">Caspase family protein</fullName>
    </submittedName>
</protein>
<sequence length="104" mass="11255">MTAIFQQGFALVVGVGGDLPNTIDDAKGLANILKDEGRCAYPTNQVNLLVSEAAIRENILSGLDNLAQTSNPDATVVIYFSGHGYHVETSIGSQYYLMPFWCQD</sequence>